<dbReference type="SUPFAM" id="SSF53756">
    <property type="entry name" value="UDP-Glycosyltransferase/glycogen phosphorylase"/>
    <property type="match status" value="1"/>
</dbReference>
<sequence length="373" mass="43406">MKILIVQRIFTYYRKEVLDELHKEIDFVLLHSANKSSINQVSSSYSMKVSSFQYSKKETNVFLNVFPYIFKNRPEIIIHEFSIGIASLIPTFMLARFLGIKFILWGHGYDRTKGFYPNKSLNDKLRLYFIKKADAVIFYGNEAKILFSEYINCDKLFTAPNCLNTNILNSFRDNFEKEGKEKIKNKIGFKHKYNLIFIGRILEFKQPQILLDIYEFLYKIYGNIICIHFVGDGNFLNQLEDLVKHKGIENNIKFYGAIHDDIINGELLYCSDLMVMPGLVGLSVNHAFNFDCPVVTFEQDGHGPEIEYLINQKTGYIVEAHTTEAMAFIISQYLKSKDVQYQMKINIRKMLETKCSINSFIKGFVDAIEFVRS</sequence>
<dbReference type="GO" id="GO:0016757">
    <property type="term" value="F:glycosyltransferase activity"/>
    <property type="evidence" value="ECO:0007669"/>
    <property type="project" value="InterPro"/>
</dbReference>
<reference evidence="2" key="1">
    <citation type="journal article" date="2020" name="Int. J. Syst. Evol. Microbiol.">
        <title>Aquipluma nitroreducens gen. nov. sp. nov., a novel facultatively anaerobic bacterium isolated from a freshwater lake.</title>
        <authorList>
            <person name="Watanabe M."/>
            <person name="Kojima H."/>
            <person name="Fukui M."/>
        </authorList>
    </citation>
    <scope>NUCLEOTIDE SEQUENCE</scope>
    <source>
        <strain evidence="2">MeG22</strain>
    </source>
</reference>
<dbReference type="PANTHER" id="PTHR12526:SF630">
    <property type="entry name" value="GLYCOSYLTRANSFERASE"/>
    <property type="match status" value="1"/>
</dbReference>
<dbReference type="KEGG" id="anf:AQPE_4767"/>
<dbReference type="Pfam" id="PF00534">
    <property type="entry name" value="Glycos_transf_1"/>
    <property type="match status" value="1"/>
</dbReference>
<accession>A0A5K7SGA0</accession>
<evidence type="ECO:0000313" key="2">
    <source>
        <dbReference type="EMBL" id="BBE20573.1"/>
    </source>
</evidence>
<dbReference type="AlphaFoldDB" id="A0A5K7SGA0"/>
<protein>
    <submittedName>
        <fullName evidence="2">Glycosyltransferase</fullName>
    </submittedName>
</protein>
<dbReference type="PANTHER" id="PTHR12526">
    <property type="entry name" value="GLYCOSYLTRANSFERASE"/>
    <property type="match status" value="1"/>
</dbReference>
<dbReference type="Gene3D" id="3.40.50.2000">
    <property type="entry name" value="Glycogen Phosphorylase B"/>
    <property type="match status" value="2"/>
</dbReference>
<dbReference type="Proteomes" id="UP001193389">
    <property type="component" value="Chromosome"/>
</dbReference>
<dbReference type="EMBL" id="AP018694">
    <property type="protein sequence ID" value="BBE20573.1"/>
    <property type="molecule type" value="Genomic_DNA"/>
</dbReference>
<name>A0A5K7SGA0_9BACT</name>
<proteinExistence type="predicted"/>
<keyword evidence="3" id="KW-1185">Reference proteome</keyword>
<dbReference type="RefSeq" id="WP_318348709.1">
    <property type="nucleotide sequence ID" value="NZ_AP018694.1"/>
</dbReference>
<dbReference type="CDD" id="cd03801">
    <property type="entry name" value="GT4_PimA-like"/>
    <property type="match status" value="1"/>
</dbReference>
<dbReference type="InterPro" id="IPR001296">
    <property type="entry name" value="Glyco_trans_1"/>
</dbReference>
<gene>
    <name evidence="2" type="ORF">AQPE_4767</name>
</gene>
<feature type="domain" description="Glycosyl transferase family 1" evidence="1">
    <location>
        <begin position="180"/>
        <end position="350"/>
    </location>
</feature>
<evidence type="ECO:0000313" key="3">
    <source>
        <dbReference type="Proteomes" id="UP001193389"/>
    </source>
</evidence>
<evidence type="ECO:0000259" key="1">
    <source>
        <dbReference type="Pfam" id="PF00534"/>
    </source>
</evidence>
<organism evidence="2 3">
    <name type="scientific">Aquipluma nitroreducens</name>
    <dbReference type="NCBI Taxonomy" id="2010828"/>
    <lineage>
        <taxon>Bacteria</taxon>
        <taxon>Pseudomonadati</taxon>
        <taxon>Bacteroidota</taxon>
        <taxon>Bacteroidia</taxon>
        <taxon>Marinilabiliales</taxon>
        <taxon>Prolixibacteraceae</taxon>
        <taxon>Aquipluma</taxon>
    </lineage>
</organism>